<protein>
    <submittedName>
        <fullName evidence="2">Phosphoribosyltransferase</fullName>
    </submittedName>
</protein>
<sequence>MDDRNDRYVNRQQAGQQLAAQIAAAELPLDIVVAIPRGGVEVAAPIARQLDVPIALISPRKLGMPGQEEVAIGAIGPDGSLLLDEPLIRRYGISPDYIEAEKNRQLAELERRQRDYPFPLTPDQAKDKRILLVDDGIATGYTLRAAIATLRAYQPAFLAVALPVGPADTLSLLQDTVDFVLCPFVPEPFYAVGAYYEDFGQTSDETVLALLEEVNGAKA</sequence>
<dbReference type="Gene3D" id="3.40.50.2020">
    <property type="match status" value="1"/>
</dbReference>
<keyword evidence="3" id="KW-1185">Reference proteome</keyword>
<dbReference type="InterPro" id="IPR000836">
    <property type="entry name" value="PRTase_dom"/>
</dbReference>
<feature type="domain" description="Phosphoribosyltransferase" evidence="1">
    <location>
        <begin position="13"/>
        <end position="173"/>
    </location>
</feature>
<dbReference type="AlphaFoldDB" id="A0A845L322"/>
<reference evidence="2 3" key="1">
    <citation type="submission" date="2020-01" db="EMBL/GenBank/DDBJ databases">
        <title>Whole-genome sequence of Heliobacterium undosum DSM 13378.</title>
        <authorList>
            <person name="Kyndt J.A."/>
            <person name="Meyer T.E."/>
        </authorList>
    </citation>
    <scope>NUCLEOTIDE SEQUENCE [LARGE SCALE GENOMIC DNA]</scope>
    <source>
        <strain evidence="2 3">DSM 13378</strain>
    </source>
</reference>
<dbReference type="EMBL" id="WXEY01000005">
    <property type="protein sequence ID" value="MZP29415.1"/>
    <property type="molecule type" value="Genomic_DNA"/>
</dbReference>
<comment type="caution">
    <text evidence="2">The sequence shown here is derived from an EMBL/GenBank/DDBJ whole genome shotgun (WGS) entry which is preliminary data.</text>
</comment>
<dbReference type="GO" id="GO:0016757">
    <property type="term" value="F:glycosyltransferase activity"/>
    <property type="evidence" value="ECO:0007669"/>
    <property type="project" value="UniProtKB-KW"/>
</dbReference>
<dbReference type="CDD" id="cd06223">
    <property type="entry name" value="PRTases_typeI"/>
    <property type="match status" value="1"/>
</dbReference>
<dbReference type="SUPFAM" id="SSF53271">
    <property type="entry name" value="PRTase-like"/>
    <property type="match status" value="1"/>
</dbReference>
<dbReference type="Gene3D" id="3.30.1310.20">
    <property type="entry name" value="PRTase-like"/>
    <property type="match status" value="1"/>
</dbReference>
<proteinExistence type="predicted"/>
<keyword evidence="2" id="KW-0808">Transferase</keyword>
<name>A0A845L322_9FIRM</name>
<gene>
    <name evidence="2" type="ORF">GTO91_06820</name>
</gene>
<organism evidence="2 3">
    <name type="scientific">Heliomicrobium undosum</name>
    <dbReference type="NCBI Taxonomy" id="121734"/>
    <lineage>
        <taxon>Bacteria</taxon>
        <taxon>Bacillati</taxon>
        <taxon>Bacillota</taxon>
        <taxon>Clostridia</taxon>
        <taxon>Eubacteriales</taxon>
        <taxon>Heliobacteriaceae</taxon>
        <taxon>Heliomicrobium</taxon>
    </lineage>
</organism>
<dbReference type="Proteomes" id="UP000463470">
    <property type="component" value="Unassembled WGS sequence"/>
</dbReference>
<dbReference type="InterPro" id="IPR029057">
    <property type="entry name" value="PRTase-like"/>
</dbReference>
<evidence type="ECO:0000259" key="1">
    <source>
        <dbReference type="Pfam" id="PF00156"/>
    </source>
</evidence>
<keyword evidence="2" id="KW-0328">Glycosyltransferase</keyword>
<dbReference type="OrthoDB" id="9810066at2"/>
<evidence type="ECO:0000313" key="3">
    <source>
        <dbReference type="Proteomes" id="UP000463470"/>
    </source>
</evidence>
<dbReference type="Pfam" id="PF00156">
    <property type="entry name" value="Pribosyltran"/>
    <property type="match status" value="1"/>
</dbReference>
<dbReference type="RefSeq" id="WP_161256821.1">
    <property type="nucleotide sequence ID" value="NZ_WXEY01000005.1"/>
</dbReference>
<evidence type="ECO:0000313" key="2">
    <source>
        <dbReference type="EMBL" id="MZP29415.1"/>
    </source>
</evidence>
<accession>A0A845L322</accession>